<feature type="repeat" description="ANK" evidence="1">
    <location>
        <begin position="137"/>
        <end position="169"/>
    </location>
</feature>
<accession>A0A8H7RGC5</accession>
<evidence type="ECO:0000313" key="3">
    <source>
        <dbReference type="Proteomes" id="UP000603453"/>
    </source>
</evidence>
<organism evidence="2 3">
    <name type="scientific">Mucor saturninus</name>
    <dbReference type="NCBI Taxonomy" id="64648"/>
    <lineage>
        <taxon>Eukaryota</taxon>
        <taxon>Fungi</taxon>
        <taxon>Fungi incertae sedis</taxon>
        <taxon>Mucoromycota</taxon>
        <taxon>Mucoromycotina</taxon>
        <taxon>Mucoromycetes</taxon>
        <taxon>Mucorales</taxon>
        <taxon>Mucorineae</taxon>
        <taxon>Mucoraceae</taxon>
        <taxon>Mucor</taxon>
    </lineage>
</organism>
<keyword evidence="1" id="KW-0040">ANK repeat</keyword>
<dbReference type="PROSITE" id="PS50088">
    <property type="entry name" value="ANK_REPEAT"/>
    <property type="match status" value="1"/>
</dbReference>
<comment type="caution">
    <text evidence="2">The sequence shown here is derived from an EMBL/GenBank/DDBJ whole genome shotgun (WGS) entry which is preliminary data.</text>
</comment>
<proteinExistence type="predicted"/>
<dbReference type="PROSITE" id="PS50297">
    <property type="entry name" value="ANK_REP_REGION"/>
    <property type="match status" value="1"/>
</dbReference>
<dbReference type="OrthoDB" id="428895at2759"/>
<gene>
    <name evidence="2" type="ORF">INT47_001890</name>
</gene>
<dbReference type="InterPro" id="IPR002110">
    <property type="entry name" value="Ankyrin_rpt"/>
</dbReference>
<reference evidence="2" key="1">
    <citation type="submission" date="2020-12" db="EMBL/GenBank/DDBJ databases">
        <title>Metabolic potential, ecology and presence of endohyphal bacteria is reflected in genomic diversity of Mucoromycotina.</title>
        <authorList>
            <person name="Muszewska A."/>
            <person name="Okrasinska A."/>
            <person name="Steczkiewicz K."/>
            <person name="Drgas O."/>
            <person name="Orlowska M."/>
            <person name="Perlinska-Lenart U."/>
            <person name="Aleksandrzak-Piekarczyk T."/>
            <person name="Szatraj K."/>
            <person name="Zielenkiewicz U."/>
            <person name="Pilsyk S."/>
            <person name="Malc E."/>
            <person name="Mieczkowski P."/>
            <person name="Kruszewska J.S."/>
            <person name="Biernat P."/>
            <person name="Pawlowska J."/>
        </authorList>
    </citation>
    <scope>NUCLEOTIDE SEQUENCE</scope>
    <source>
        <strain evidence="2">WA0000017839</strain>
    </source>
</reference>
<dbReference type="Proteomes" id="UP000603453">
    <property type="component" value="Unassembled WGS sequence"/>
</dbReference>
<protein>
    <submittedName>
        <fullName evidence="2">Uncharacterized protein</fullName>
    </submittedName>
</protein>
<keyword evidence="3" id="KW-1185">Reference proteome</keyword>
<evidence type="ECO:0000313" key="2">
    <source>
        <dbReference type="EMBL" id="KAG2209742.1"/>
    </source>
</evidence>
<name>A0A8H7RGC5_9FUNG</name>
<sequence length="335" mass="36577">MARETGGAVPHKGCNSSSCCSPAKLWRTMQTLIKENDKRGLIHFFKDARLEHIVRVALTSRITNDASMLPASQQHKIVKLSHPKSSLYLGKSFSDLNSLQLALISADEQTVLLFLSLLRSHATQDELKIFVNHIYGQGNTSLHLAVFLRRYSVVKVLIELGSKLHHPNARHKLPVDCCYDGDQQMIALLNPPLPTLADPTPAPPVPAANAAANANANADADAVSVASATCAAAADNVLETIEQVVMPKEGEENPIVVVMDTVVAKDTPVQAVVNVPPIEDMTLWVASIMKHVNKIDFNLIIQQIIQEKQYMDAHCVSLPELKKPPDIPSCLLLAY</sequence>
<evidence type="ECO:0000256" key="1">
    <source>
        <dbReference type="PROSITE-ProRule" id="PRU00023"/>
    </source>
</evidence>
<dbReference type="InterPro" id="IPR036770">
    <property type="entry name" value="Ankyrin_rpt-contain_sf"/>
</dbReference>
<dbReference type="Gene3D" id="1.25.40.20">
    <property type="entry name" value="Ankyrin repeat-containing domain"/>
    <property type="match status" value="1"/>
</dbReference>
<dbReference type="AlphaFoldDB" id="A0A8H7RGC5"/>
<dbReference type="EMBL" id="JAEPRD010000014">
    <property type="protein sequence ID" value="KAG2209742.1"/>
    <property type="molecule type" value="Genomic_DNA"/>
</dbReference>
<dbReference type="SUPFAM" id="SSF48403">
    <property type="entry name" value="Ankyrin repeat"/>
    <property type="match status" value="1"/>
</dbReference>